<gene>
    <name evidence="2" type="ORF">SKC38_10265</name>
</gene>
<protein>
    <recommendedName>
        <fullName evidence="4">Zinc ribbon domain-containing protein</fullName>
    </recommendedName>
</protein>
<name>A0ABW6D497_9BACT</name>
<reference evidence="2 3" key="1">
    <citation type="submission" date="2024-03" db="EMBL/GenBank/DDBJ databases">
        <title>Aquirufa genome sequencing.</title>
        <authorList>
            <person name="Pitt A."/>
            <person name="Hahn M.W."/>
        </authorList>
    </citation>
    <scope>NUCLEOTIDE SEQUENCE [LARGE SCALE GENOMIC DNA]</scope>
    <source>
        <strain evidence="2 3">PLAD-142S6K</strain>
    </source>
</reference>
<evidence type="ECO:0000313" key="2">
    <source>
        <dbReference type="EMBL" id="MFD3276611.1"/>
    </source>
</evidence>
<accession>A0ABW6D497</accession>
<sequence>MEKITIECNQCQSKIDSTYVFCPKCQHPTENYGKPINYKKNFTQLLIIYGGIFIVGSSFYYLSGNLGLKIHKIEMGNNELQNVTDKCAGFGTESCIDRVRSNFENTNKTILGEVYLGNGNFGITYIDRNRPGSYTTKVSTDCN</sequence>
<feature type="transmembrane region" description="Helical" evidence="1">
    <location>
        <begin position="42"/>
        <end position="62"/>
    </location>
</feature>
<proteinExistence type="predicted"/>
<dbReference type="EMBL" id="JBBKYA010000005">
    <property type="protein sequence ID" value="MFD3276611.1"/>
    <property type="molecule type" value="Genomic_DNA"/>
</dbReference>
<evidence type="ECO:0000256" key="1">
    <source>
        <dbReference type="SAM" id="Phobius"/>
    </source>
</evidence>
<keyword evidence="1" id="KW-1133">Transmembrane helix</keyword>
<organism evidence="2 3">
    <name type="scientific">Aquirufa echingensis</name>
    <dbReference type="NCBI Taxonomy" id="3096516"/>
    <lineage>
        <taxon>Bacteria</taxon>
        <taxon>Pseudomonadati</taxon>
        <taxon>Bacteroidota</taxon>
        <taxon>Cytophagia</taxon>
        <taxon>Cytophagales</taxon>
        <taxon>Flectobacillaceae</taxon>
        <taxon>Aquirufa</taxon>
    </lineage>
</organism>
<keyword evidence="1" id="KW-0472">Membrane</keyword>
<dbReference type="RefSeq" id="WP_377977057.1">
    <property type="nucleotide sequence ID" value="NZ_JBBKYA010000005.1"/>
</dbReference>
<keyword evidence="3" id="KW-1185">Reference proteome</keyword>
<dbReference type="Proteomes" id="UP001598114">
    <property type="component" value="Unassembled WGS sequence"/>
</dbReference>
<comment type="caution">
    <text evidence="2">The sequence shown here is derived from an EMBL/GenBank/DDBJ whole genome shotgun (WGS) entry which is preliminary data.</text>
</comment>
<evidence type="ECO:0000313" key="3">
    <source>
        <dbReference type="Proteomes" id="UP001598114"/>
    </source>
</evidence>
<evidence type="ECO:0008006" key="4">
    <source>
        <dbReference type="Google" id="ProtNLM"/>
    </source>
</evidence>
<keyword evidence="1" id="KW-0812">Transmembrane</keyword>